<dbReference type="InterPro" id="IPR009057">
    <property type="entry name" value="Homeodomain-like_sf"/>
</dbReference>
<keyword evidence="1" id="KW-0805">Transcription regulation</keyword>
<dbReference type="InterPro" id="IPR050109">
    <property type="entry name" value="HTH-type_TetR-like_transc_reg"/>
</dbReference>
<dbReference type="GO" id="GO:0003700">
    <property type="term" value="F:DNA-binding transcription factor activity"/>
    <property type="evidence" value="ECO:0007669"/>
    <property type="project" value="TreeGrafter"/>
</dbReference>
<evidence type="ECO:0000313" key="4">
    <source>
        <dbReference type="EMBL" id="ANJ09309.1"/>
    </source>
</evidence>
<protein>
    <submittedName>
        <fullName evidence="4">TetR family transcriptional regulator</fullName>
    </submittedName>
</protein>
<dbReference type="GO" id="GO:0000976">
    <property type="term" value="F:transcription cis-regulatory region binding"/>
    <property type="evidence" value="ECO:0007669"/>
    <property type="project" value="TreeGrafter"/>
</dbReference>
<dbReference type="PANTHER" id="PTHR30055:SF238">
    <property type="entry name" value="MYCOFACTOCIN BIOSYNTHESIS TRANSCRIPTIONAL REGULATOR MFTR-RELATED"/>
    <property type="match status" value="1"/>
</dbReference>
<accession>A0A191V2T9</accession>
<dbReference type="PROSITE" id="PS50977">
    <property type="entry name" value="HTH_TETR_2"/>
    <property type="match status" value="1"/>
</dbReference>
<reference evidence="4 5" key="1">
    <citation type="submission" date="2016-05" db="EMBL/GenBank/DDBJ databases">
        <title>Non-Contiguous Finished Genome Sequence of Streptomyces parvulus 2297 Integrated Site-Specifically with Actinophage R4.</title>
        <authorList>
            <person name="Nishizawa T."/>
            <person name="Miura T."/>
            <person name="Harada C."/>
            <person name="Guo Y."/>
            <person name="Narisawa K."/>
            <person name="Ohta H."/>
            <person name="Takahashi H."/>
            <person name="Shirai M."/>
        </authorList>
    </citation>
    <scope>NUCLEOTIDE SEQUENCE [LARGE SCALE GENOMIC DNA]</scope>
    <source>
        <strain evidence="4 5">2297</strain>
    </source>
</reference>
<dbReference type="SUPFAM" id="SSF46689">
    <property type="entry name" value="Homeodomain-like"/>
    <property type="match status" value="1"/>
</dbReference>
<dbReference type="Proteomes" id="UP000078468">
    <property type="component" value="Chromosome"/>
</dbReference>
<dbReference type="Gene3D" id="1.10.357.10">
    <property type="entry name" value="Tetracycline Repressor, domain 2"/>
    <property type="match status" value="1"/>
</dbReference>
<keyword evidence="3" id="KW-0804">Transcription</keyword>
<dbReference type="PRINTS" id="PR00455">
    <property type="entry name" value="HTHTETR"/>
</dbReference>
<organism evidence="4 5">
    <name type="scientific">Streptomyces parvulus</name>
    <dbReference type="NCBI Taxonomy" id="146923"/>
    <lineage>
        <taxon>Bacteria</taxon>
        <taxon>Bacillati</taxon>
        <taxon>Actinomycetota</taxon>
        <taxon>Actinomycetes</taxon>
        <taxon>Kitasatosporales</taxon>
        <taxon>Streptomycetaceae</taxon>
        <taxon>Streptomyces</taxon>
    </lineage>
</organism>
<evidence type="ECO:0000256" key="2">
    <source>
        <dbReference type="ARBA" id="ARBA00023125"/>
    </source>
</evidence>
<keyword evidence="2" id="KW-0238">DNA-binding</keyword>
<dbReference type="AlphaFoldDB" id="A0A191V2T9"/>
<dbReference type="PANTHER" id="PTHR30055">
    <property type="entry name" value="HTH-TYPE TRANSCRIPTIONAL REGULATOR RUTR"/>
    <property type="match status" value="1"/>
</dbReference>
<evidence type="ECO:0000256" key="3">
    <source>
        <dbReference type="ARBA" id="ARBA00023163"/>
    </source>
</evidence>
<dbReference type="KEGG" id="spav:Spa2297_21460"/>
<evidence type="ECO:0000313" key="5">
    <source>
        <dbReference type="Proteomes" id="UP000078468"/>
    </source>
</evidence>
<dbReference type="EMBL" id="CP015866">
    <property type="protein sequence ID" value="ANJ09309.1"/>
    <property type="molecule type" value="Genomic_DNA"/>
</dbReference>
<name>A0A191V2T9_9ACTN</name>
<dbReference type="Pfam" id="PF00440">
    <property type="entry name" value="TetR_N"/>
    <property type="match status" value="1"/>
</dbReference>
<evidence type="ECO:0000256" key="1">
    <source>
        <dbReference type="ARBA" id="ARBA00023015"/>
    </source>
</evidence>
<dbReference type="InterPro" id="IPR001647">
    <property type="entry name" value="HTH_TetR"/>
</dbReference>
<gene>
    <name evidence="4" type="ORF">Spa2297_21460</name>
</gene>
<sequence>MNGGRGAGGPGADAARRDRLRMNISREACRLFWERGVDATTGDRIARAVGVSTRTVWRHFRNKESCAEPIVTRGAAWETAVLRRWPPHLSLEEHLAAEAHRYARAATDLDRLDDLLATRMAVLAATEPAVRTAWLMARDQARRELAEAIAHRTRRPPDDLQVLLYAAAASASVRVLHETVGAALLTGADPEDFADTPHRVARAVRSATGGAVGDPTEAV</sequence>
<proteinExistence type="predicted"/>